<name>A0A382TYI9_9ZZZZ</name>
<protein>
    <submittedName>
        <fullName evidence="1">Uncharacterized protein</fullName>
    </submittedName>
</protein>
<reference evidence="1" key="1">
    <citation type="submission" date="2018-05" db="EMBL/GenBank/DDBJ databases">
        <authorList>
            <person name="Lanie J.A."/>
            <person name="Ng W.-L."/>
            <person name="Kazmierczak K.M."/>
            <person name="Andrzejewski T.M."/>
            <person name="Davidsen T.M."/>
            <person name="Wayne K.J."/>
            <person name="Tettelin H."/>
            <person name="Glass J.I."/>
            <person name="Rusch D."/>
            <person name="Podicherti R."/>
            <person name="Tsui H.-C.T."/>
            <person name="Winkler M.E."/>
        </authorList>
    </citation>
    <scope>NUCLEOTIDE SEQUENCE</scope>
</reference>
<proteinExistence type="predicted"/>
<accession>A0A382TYI9</accession>
<gene>
    <name evidence="1" type="ORF">METZ01_LOCUS379342</name>
</gene>
<dbReference type="EMBL" id="UINC01139746">
    <property type="protein sequence ID" value="SVD26488.1"/>
    <property type="molecule type" value="Genomic_DNA"/>
</dbReference>
<sequence>FDTIGSKKLLVRYAGLRRGYD</sequence>
<dbReference type="AlphaFoldDB" id="A0A382TYI9"/>
<feature type="non-terminal residue" evidence="1">
    <location>
        <position position="1"/>
    </location>
</feature>
<organism evidence="1">
    <name type="scientific">marine metagenome</name>
    <dbReference type="NCBI Taxonomy" id="408172"/>
    <lineage>
        <taxon>unclassified sequences</taxon>
        <taxon>metagenomes</taxon>
        <taxon>ecological metagenomes</taxon>
    </lineage>
</organism>
<evidence type="ECO:0000313" key="1">
    <source>
        <dbReference type="EMBL" id="SVD26488.1"/>
    </source>
</evidence>